<dbReference type="PANTHER" id="PTHR33495:SF2">
    <property type="entry name" value="ANTI-SIGMA FACTOR ANTAGONIST TM_1081-RELATED"/>
    <property type="match status" value="1"/>
</dbReference>
<gene>
    <name evidence="2" type="ORF">GCM10009681_55000</name>
</gene>
<feature type="domain" description="STAS" evidence="1">
    <location>
        <begin position="14"/>
        <end position="104"/>
    </location>
</feature>
<dbReference type="Proteomes" id="UP001500655">
    <property type="component" value="Unassembled WGS sequence"/>
</dbReference>
<dbReference type="Pfam" id="PF13466">
    <property type="entry name" value="STAS_2"/>
    <property type="match status" value="1"/>
</dbReference>
<protein>
    <recommendedName>
        <fullName evidence="1">STAS domain-containing protein</fullName>
    </recommendedName>
</protein>
<evidence type="ECO:0000313" key="2">
    <source>
        <dbReference type="EMBL" id="GAA1776727.1"/>
    </source>
</evidence>
<dbReference type="PROSITE" id="PS50801">
    <property type="entry name" value="STAS"/>
    <property type="match status" value="1"/>
</dbReference>
<dbReference type="SUPFAM" id="SSF52091">
    <property type="entry name" value="SpoIIaa-like"/>
    <property type="match status" value="1"/>
</dbReference>
<dbReference type="Gene3D" id="3.30.750.24">
    <property type="entry name" value="STAS domain"/>
    <property type="match status" value="1"/>
</dbReference>
<sequence>MESGTDQKIPVIEVQVNDELDTAGVARLTALLHDAVQLRPAELVVDLTDCPFVDAAFIGLLLDTHREIRRSGGLLTLRSPSDRVRRNLRLARADQVLAVTGGAA</sequence>
<reference evidence="3" key="1">
    <citation type="journal article" date="2019" name="Int. J. Syst. Evol. Microbiol.">
        <title>The Global Catalogue of Microorganisms (GCM) 10K type strain sequencing project: providing services to taxonomists for standard genome sequencing and annotation.</title>
        <authorList>
            <consortium name="The Broad Institute Genomics Platform"/>
            <consortium name="The Broad Institute Genome Sequencing Center for Infectious Disease"/>
            <person name="Wu L."/>
            <person name="Ma J."/>
        </authorList>
    </citation>
    <scope>NUCLEOTIDE SEQUENCE [LARGE SCALE GENOMIC DNA]</scope>
    <source>
        <strain evidence="3">JCM 13249</strain>
    </source>
</reference>
<proteinExistence type="predicted"/>
<name>A0ABP4XIB6_9ACTN</name>
<evidence type="ECO:0000259" key="1">
    <source>
        <dbReference type="PROSITE" id="PS50801"/>
    </source>
</evidence>
<dbReference type="InterPro" id="IPR058548">
    <property type="entry name" value="MlaB-like_STAS"/>
</dbReference>
<organism evidence="2 3">
    <name type="scientific">Luedemannella helvata</name>
    <dbReference type="NCBI Taxonomy" id="349315"/>
    <lineage>
        <taxon>Bacteria</taxon>
        <taxon>Bacillati</taxon>
        <taxon>Actinomycetota</taxon>
        <taxon>Actinomycetes</taxon>
        <taxon>Micromonosporales</taxon>
        <taxon>Micromonosporaceae</taxon>
        <taxon>Luedemannella</taxon>
    </lineage>
</organism>
<comment type="caution">
    <text evidence="2">The sequence shown here is derived from an EMBL/GenBank/DDBJ whole genome shotgun (WGS) entry which is preliminary data.</text>
</comment>
<keyword evidence="3" id="KW-1185">Reference proteome</keyword>
<dbReference type="RefSeq" id="WP_344088358.1">
    <property type="nucleotide sequence ID" value="NZ_BAAALS010000049.1"/>
</dbReference>
<dbReference type="InterPro" id="IPR002645">
    <property type="entry name" value="STAS_dom"/>
</dbReference>
<dbReference type="InterPro" id="IPR036513">
    <property type="entry name" value="STAS_dom_sf"/>
</dbReference>
<evidence type="ECO:0000313" key="3">
    <source>
        <dbReference type="Proteomes" id="UP001500655"/>
    </source>
</evidence>
<dbReference type="EMBL" id="BAAALS010000049">
    <property type="protein sequence ID" value="GAA1776727.1"/>
    <property type="molecule type" value="Genomic_DNA"/>
</dbReference>
<accession>A0ABP4XIB6</accession>
<dbReference type="PANTHER" id="PTHR33495">
    <property type="entry name" value="ANTI-SIGMA FACTOR ANTAGONIST TM_1081-RELATED-RELATED"/>
    <property type="match status" value="1"/>
</dbReference>
<dbReference type="CDD" id="cd07043">
    <property type="entry name" value="STAS_anti-anti-sigma_factors"/>
    <property type="match status" value="1"/>
</dbReference>